<evidence type="ECO:0000313" key="6">
    <source>
        <dbReference type="Proteomes" id="UP001597178"/>
    </source>
</evidence>
<dbReference type="RefSeq" id="WP_382399870.1">
    <property type="nucleotide sequence ID" value="NZ_JBHTNH010000020.1"/>
</dbReference>
<dbReference type="Proteomes" id="UP001597178">
    <property type="component" value="Unassembled WGS sequence"/>
</dbReference>
<dbReference type="SUPFAM" id="SSF46785">
    <property type="entry name" value="Winged helix' DNA-binding domain"/>
    <property type="match status" value="1"/>
</dbReference>
<accession>A0ABW3ZVU5</accession>
<evidence type="ECO:0000256" key="1">
    <source>
        <dbReference type="ARBA" id="ARBA00023015"/>
    </source>
</evidence>
<dbReference type="EMBL" id="JBHTNH010000020">
    <property type="protein sequence ID" value="MFD1361877.1"/>
    <property type="molecule type" value="Genomic_DNA"/>
</dbReference>
<sequence length="147" mass="16524">MTQINLFKLIHAVELMNNENIIQFTKTFRYPLGISPILVLAELKSKDPQKQSELAETIGYTKGAMTHIAAKLTDLGLVERLDNANDRRAIQLAITPAGERALAEAQHIGQELFKQHFAVLNDAEIDQYLTIQEKLIQGIRARKQSTT</sequence>
<dbReference type="PANTHER" id="PTHR42756:SF1">
    <property type="entry name" value="TRANSCRIPTIONAL REPRESSOR OF EMRAB OPERON"/>
    <property type="match status" value="1"/>
</dbReference>
<evidence type="ECO:0000313" key="5">
    <source>
        <dbReference type="EMBL" id="MFD1361877.1"/>
    </source>
</evidence>
<name>A0ABW3ZVU5_9BACI</name>
<dbReference type="InterPro" id="IPR036390">
    <property type="entry name" value="WH_DNA-bd_sf"/>
</dbReference>
<keyword evidence="3" id="KW-0804">Transcription</keyword>
<comment type="caution">
    <text evidence="5">The sequence shown here is derived from an EMBL/GenBank/DDBJ whole genome shotgun (WGS) entry which is preliminary data.</text>
</comment>
<dbReference type="PROSITE" id="PS50995">
    <property type="entry name" value="HTH_MARR_2"/>
    <property type="match status" value="1"/>
</dbReference>
<gene>
    <name evidence="5" type="ORF">ACFQ4A_09450</name>
</gene>
<dbReference type="PRINTS" id="PR00598">
    <property type="entry name" value="HTHMARR"/>
</dbReference>
<evidence type="ECO:0000256" key="3">
    <source>
        <dbReference type="ARBA" id="ARBA00023163"/>
    </source>
</evidence>
<reference evidence="6" key="1">
    <citation type="journal article" date="2019" name="Int. J. Syst. Evol. Microbiol.">
        <title>The Global Catalogue of Microorganisms (GCM) 10K type strain sequencing project: providing services to taxonomists for standard genome sequencing and annotation.</title>
        <authorList>
            <consortium name="The Broad Institute Genomics Platform"/>
            <consortium name="The Broad Institute Genome Sequencing Center for Infectious Disease"/>
            <person name="Wu L."/>
            <person name="Ma J."/>
        </authorList>
    </citation>
    <scope>NUCLEOTIDE SEQUENCE [LARGE SCALE GENOMIC DNA]</scope>
    <source>
        <strain evidence="6">CCUG 54822</strain>
    </source>
</reference>
<dbReference type="Gene3D" id="1.10.10.10">
    <property type="entry name" value="Winged helix-like DNA-binding domain superfamily/Winged helix DNA-binding domain"/>
    <property type="match status" value="1"/>
</dbReference>
<dbReference type="Pfam" id="PF01047">
    <property type="entry name" value="MarR"/>
    <property type="match status" value="1"/>
</dbReference>
<dbReference type="PANTHER" id="PTHR42756">
    <property type="entry name" value="TRANSCRIPTIONAL REGULATOR, MARR"/>
    <property type="match status" value="1"/>
</dbReference>
<dbReference type="InterPro" id="IPR000835">
    <property type="entry name" value="HTH_MarR-typ"/>
</dbReference>
<evidence type="ECO:0000259" key="4">
    <source>
        <dbReference type="PROSITE" id="PS50995"/>
    </source>
</evidence>
<feature type="domain" description="HTH marR-type" evidence="4">
    <location>
        <begin position="3"/>
        <end position="137"/>
    </location>
</feature>
<evidence type="ECO:0000256" key="2">
    <source>
        <dbReference type="ARBA" id="ARBA00023125"/>
    </source>
</evidence>
<organism evidence="5 6">
    <name type="scientific">Lentibacillus salinarum</name>
    <dbReference type="NCBI Taxonomy" id="446820"/>
    <lineage>
        <taxon>Bacteria</taxon>
        <taxon>Bacillati</taxon>
        <taxon>Bacillota</taxon>
        <taxon>Bacilli</taxon>
        <taxon>Bacillales</taxon>
        <taxon>Bacillaceae</taxon>
        <taxon>Lentibacillus</taxon>
    </lineage>
</organism>
<proteinExistence type="predicted"/>
<dbReference type="InterPro" id="IPR036388">
    <property type="entry name" value="WH-like_DNA-bd_sf"/>
</dbReference>
<protein>
    <submittedName>
        <fullName evidence="5">MarR family winged helix-turn-helix transcriptional regulator</fullName>
    </submittedName>
</protein>
<keyword evidence="6" id="KW-1185">Reference proteome</keyword>
<dbReference type="SMART" id="SM00347">
    <property type="entry name" value="HTH_MARR"/>
    <property type="match status" value="1"/>
</dbReference>
<keyword evidence="2" id="KW-0238">DNA-binding</keyword>
<keyword evidence="1" id="KW-0805">Transcription regulation</keyword>